<gene>
    <name evidence="1" type="ORF">PI172_1584</name>
</gene>
<protein>
    <submittedName>
        <fullName evidence="1">Uncharacterized protein</fullName>
    </submittedName>
</protein>
<accession>A0AAD1BH55</accession>
<dbReference type="Proteomes" id="UP000067008">
    <property type="component" value="Chromosome 2"/>
</dbReference>
<dbReference type="AlphaFoldDB" id="A0AAD1BH55"/>
<sequence>MFDNAKIEQTSECKKIKSLPKEGNFPKMMNTFAQCVWQRAIST</sequence>
<evidence type="ECO:0000313" key="2">
    <source>
        <dbReference type="Proteomes" id="UP000067008"/>
    </source>
</evidence>
<organism evidence="1 2">
    <name type="scientific">Prevotella intermedia</name>
    <dbReference type="NCBI Taxonomy" id="28131"/>
    <lineage>
        <taxon>Bacteria</taxon>
        <taxon>Pseudomonadati</taxon>
        <taxon>Bacteroidota</taxon>
        <taxon>Bacteroidia</taxon>
        <taxon>Bacteroidales</taxon>
        <taxon>Prevotellaceae</taxon>
        <taxon>Prevotella</taxon>
    </lineage>
</organism>
<proteinExistence type="predicted"/>
<name>A0AAD1BH55_PREIN</name>
<reference evidence="1 2" key="1">
    <citation type="submission" date="2015-07" db="EMBL/GenBank/DDBJ databases">
        <title>Complete genome sequence of Prevotella intermedia strain 17-2.</title>
        <authorList>
            <person name="Nambu T."/>
        </authorList>
    </citation>
    <scope>NUCLEOTIDE SEQUENCE [LARGE SCALE GENOMIC DNA]</scope>
    <source>
        <strain evidence="1 2">17-2</strain>
    </source>
</reference>
<evidence type="ECO:0000313" key="1">
    <source>
        <dbReference type="EMBL" id="BAR96312.1"/>
    </source>
</evidence>
<dbReference type="EMBL" id="AP014925">
    <property type="protein sequence ID" value="BAR96312.1"/>
    <property type="molecule type" value="Genomic_DNA"/>
</dbReference>